<dbReference type="EMBL" id="BARW01035680">
    <property type="protein sequence ID" value="GAJ22120.1"/>
    <property type="molecule type" value="Genomic_DNA"/>
</dbReference>
<proteinExistence type="predicted"/>
<sequence length="168" mass="18524">MNQKPLIDVVDQILSLTEDKDYPDNFAKQANVKEYERQIDQRVYQLYGLTTGLALEALDELPLMVRVIRNLCTIMAGAEPVSLPIEIQSEATNITSYGFSLSNGDHLVALWTDGVAVDEDPGIEATLTISGFPAKKVAGIDVLNGFEQQMITDIEDGNLVIRNLLVKD</sequence>
<gene>
    <name evidence="1" type="ORF">S12H4_55599</name>
</gene>
<organism evidence="1">
    <name type="scientific">marine sediment metagenome</name>
    <dbReference type="NCBI Taxonomy" id="412755"/>
    <lineage>
        <taxon>unclassified sequences</taxon>
        <taxon>metagenomes</taxon>
        <taxon>ecological metagenomes</taxon>
    </lineage>
</organism>
<reference evidence="1" key="1">
    <citation type="journal article" date="2014" name="Front. Microbiol.">
        <title>High frequency of phylogenetically diverse reductive dehalogenase-homologous genes in deep subseafloor sedimentary metagenomes.</title>
        <authorList>
            <person name="Kawai M."/>
            <person name="Futagami T."/>
            <person name="Toyoda A."/>
            <person name="Takaki Y."/>
            <person name="Nishi S."/>
            <person name="Hori S."/>
            <person name="Arai W."/>
            <person name="Tsubouchi T."/>
            <person name="Morono Y."/>
            <person name="Uchiyama I."/>
            <person name="Ito T."/>
            <person name="Fujiyama A."/>
            <person name="Inagaki F."/>
            <person name="Takami H."/>
        </authorList>
    </citation>
    <scope>NUCLEOTIDE SEQUENCE</scope>
    <source>
        <strain evidence="1">Expedition CK06-06</strain>
    </source>
</reference>
<comment type="caution">
    <text evidence="1">The sequence shown here is derived from an EMBL/GenBank/DDBJ whole genome shotgun (WGS) entry which is preliminary data.</text>
</comment>
<accession>X1W1K6</accession>
<dbReference type="AlphaFoldDB" id="X1W1K6"/>
<protein>
    <submittedName>
        <fullName evidence="1">Uncharacterized protein</fullName>
    </submittedName>
</protein>
<evidence type="ECO:0000313" key="1">
    <source>
        <dbReference type="EMBL" id="GAJ22120.1"/>
    </source>
</evidence>
<feature type="non-terminal residue" evidence="1">
    <location>
        <position position="168"/>
    </location>
</feature>
<name>X1W1K6_9ZZZZ</name>